<name>A0A6A3MF20_9STRA</name>
<accession>A0A6A3MF20</accession>
<organism evidence="3 5">
    <name type="scientific">Phytophthora fragariae</name>
    <dbReference type="NCBI Taxonomy" id="53985"/>
    <lineage>
        <taxon>Eukaryota</taxon>
        <taxon>Sar</taxon>
        <taxon>Stramenopiles</taxon>
        <taxon>Oomycota</taxon>
        <taxon>Peronosporomycetes</taxon>
        <taxon>Peronosporales</taxon>
        <taxon>Peronosporaceae</taxon>
        <taxon>Phytophthora</taxon>
    </lineage>
</organism>
<proteinExistence type="predicted"/>
<dbReference type="Proteomes" id="UP000476176">
    <property type="component" value="Unassembled WGS sequence"/>
</dbReference>
<evidence type="ECO:0000313" key="5">
    <source>
        <dbReference type="Proteomes" id="UP000460718"/>
    </source>
</evidence>
<evidence type="ECO:0000313" key="3">
    <source>
        <dbReference type="EMBL" id="KAE9027164.1"/>
    </source>
</evidence>
<feature type="region of interest" description="Disordered" evidence="2">
    <location>
        <begin position="33"/>
        <end position="62"/>
    </location>
</feature>
<dbReference type="EMBL" id="QXFW01000064">
    <property type="protein sequence ID" value="KAE9027164.1"/>
    <property type="molecule type" value="Genomic_DNA"/>
</dbReference>
<protein>
    <submittedName>
        <fullName evidence="3">Uncharacterized protein</fullName>
    </submittedName>
</protein>
<evidence type="ECO:0000256" key="1">
    <source>
        <dbReference type="SAM" id="Coils"/>
    </source>
</evidence>
<dbReference type="EMBL" id="QXGC01000060">
    <property type="protein sequence ID" value="KAE9251990.1"/>
    <property type="molecule type" value="Genomic_DNA"/>
</dbReference>
<reference evidence="5 6" key="1">
    <citation type="submission" date="2018-09" db="EMBL/GenBank/DDBJ databases">
        <title>Genomic investigation of the strawberry pathogen Phytophthora fragariae indicates pathogenicity is determined by transcriptional variation in three key races.</title>
        <authorList>
            <person name="Adams T.M."/>
            <person name="Armitage A.D."/>
            <person name="Sobczyk M.K."/>
            <person name="Bates H.J."/>
            <person name="Dunwell J.M."/>
            <person name="Nellist C.F."/>
            <person name="Harrison R.J."/>
        </authorList>
    </citation>
    <scope>NUCLEOTIDE SEQUENCE [LARGE SCALE GENOMIC DNA]</scope>
    <source>
        <strain evidence="4 6">BC-23</strain>
        <strain evidence="3 5">SCRP245</strain>
    </source>
</reference>
<dbReference type="Proteomes" id="UP000460718">
    <property type="component" value="Unassembled WGS sequence"/>
</dbReference>
<dbReference type="AlphaFoldDB" id="A0A6A3MF20"/>
<feature type="region of interest" description="Disordered" evidence="2">
    <location>
        <begin position="218"/>
        <end position="254"/>
    </location>
</feature>
<feature type="coiled-coil region" evidence="1">
    <location>
        <begin position="155"/>
        <end position="213"/>
    </location>
</feature>
<feature type="compositionally biased region" description="Polar residues" evidence="2">
    <location>
        <begin position="224"/>
        <end position="235"/>
    </location>
</feature>
<evidence type="ECO:0000313" key="6">
    <source>
        <dbReference type="Proteomes" id="UP000476176"/>
    </source>
</evidence>
<evidence type="ECO:0000313" key="4">
    <source>
        <dbReference type="EMBL" id="KAE9251990.1"/>
    </source>
</evidence>
<keyword evidence="1" id="KW-0175">Coiled coil</keyword>
<gene>
    <name evidence="4" type="ORF">PF004_g2186</name>
    <name evidence="3" type="ORF">PF011_g2166</name>
</gene>
<comment type="caution">
    <text evidence="3">The sequence shown here is derived from an EMBL/GenBank/DDBJ whole genome shotgun (WGS) entry which is preliminary data.</text>
</comment>
<evidence type="ECO:0000256" key="2">
    <source>
        <dbReference type="SAM" id="MobiDB-lite"/>
    </source>
</evidence>
<sequence length="254" mass="28607">MAHSHSRSSSFSGSNGSSDRLVVPAAIRLQRAMEAHAALQPRAIQRPPGDSHGPNLHGTKPTVDEAQAAPEFATTPSASVEDLAVQLKNLWQREKDQQQTGSVDGSLPTIRAALAKIGSREKDELLLHLLEQQDALRTQRTEVAALGEKIAAQLLHQQHELRQKYREQIITLEEQLHEATHFNPKVAALQAKVDELEESNRDHEQKLRFVVRIKPSKSCRGRQSHSSDMTQVQKLQRSRKREKELKMMNDPLWD</sequence>